<feature type="binding site" evidence="11">
    <location>
        <position position="678"/>
    </location>
    <ligand>
        <name>substrate</name>
    </ligand>
</feature>
<keyword evidence="5 16" id="KW-0808">Transferase</keyword>
<dbReference type="AlphaFoldDB" id="A0A6H9YI12"/>
<proteinExistence type="inferred from homology"/>
<evidence type="ECO:0000313" key="16">
    <source>
        <dbReference type="EMBL" id="KAB2340435.1"/>
    </source>
</evidence>
<dbReference type="InterPro" id="IPR023151">
    <property type="entry name" value="PEP_util_CS"/>
</dbReference>
<evidence type="ECO:0000256" key="1">
    <source>
        <dbReference type="ARBA" id="ARBA00001946"/>
    </source>
</evidence>
<dbReference type="PIRSF" id="PIRSF000853">
    <property type="entry name" value="PPDK"/>
    <property type="match status" value="1"/>
</dbReference>
<feature type="binding site" evidence="12">
    <location>
        <position position="702"/>
    </location>
    <ligand>
        <name>Mg(2+)</name>
        <dbReference type="ChEBI" id="CHEBI:18420"/>
    </ligand>
</feature>
<evidence type="ECO:0000259" key="15">
    <source>
        <dbReference type="Pfam" id="PF02896"/>
    </source>
</evidence>
<dbReference type="EC" id="2.7.9.1" evidence="3"/>
<evidence type="ECO:0000256" key="8">
    <source>
        <dbReference type="ARBA" id="ARBA00022842"/>
    </source>
</evidence>
<dbReference type="PANTHER" id="PTHR22931:SF9">
    <property type="entry name" value="PYRUVATE, PHOSPHATE DIKINASE 1, CHLOROPLASTIC"/>
    <property type="match status" value="1"/>
</dbReference>
<dbReference type="Gene3D" id="3.50.30.10">
    <property type="entry name" value="Phosphohistidine domain"/>
    <property type="match status" value="1"/>
</dbReference>
<keyword evidence="17" id="KW-1185">Reference proteome</keyword>
<evidence type="ECO:0000259" key="14">
    <source>
        <dbReference type="Pfam" id="PF00391"/>
    </source>
</evidence>
<dbReference type="SUPFAM" id="SSF52009">
    <property type="entry name" value="Phosphohistidine domain"/>
    <property type="match status" value="1"/>
</dbReference>
<feature type="binding site" evidence="11">
    <location>
        <position position="700"/>
    </location>
    <ligand>
        <name>substrate</name>
    </ligand>
</feature>
<dbReference type="InterPro" id="IPR015813">
    <property type="entry name" value="Pyrv/PenolPyrv_kinase-like_dom"/>
</dbReference>
<dbReference type="PANTHER" id="PTHR22931">
    <property type="entry name" value="PHOSPHOENOLPYRUVATE DIKINASE-RELATED"/>
    <property type="match status" value="1"/>
</dbReference>
<dbReference type="PROSITE" id="PS00742">
    <property type="entry name" value="PEP_ENZYMES_2"/>
    <property type="match status" value="1"/>
</dbReference>
<keyword evidence="6 12" id="KW-0479">Metal-binding</keyword>
<keyword evidence="7 16" id="KW-0418">Kinase</keyword>
<dbReference type="GO" id="GO:0050242">
    <property type="term" value="F:pyruvate, phosphate dikinase activity"/>
    <property type="evidence" value="ECO:0007669"/>
    <property type="project" value="UniProtKB-EC"/>
</dbReference>
<feature type="region of interest" description="Disordered" evidence="13">
    <location>
        <begin position="206"/>
        <end position="239"/>
    </location>
</feature>
<feature type="binding site" evidence="11">
    <location>
        <position position="699"/>
    </location>
    <ligand>
        <name>substrate</name>
    </ligand>
</feature>
<comment type="cofactor">
    <cofactor evidence="1 12">
        <name>Mg(2+)</name>
        <dbReference type="ChEBI" id="CHEBI:18420"/>
    </cofactor>
</comment>
<feature type="binding site" evidence="11">
    <location>
        <position position="503"/>
    </location>
    <ligand>
        <name>substrate</name>
    </ligand>
</feature>
<feature type="domain" description="PEP-utilising enzyme mobile" evidence="14">
    <location>
        <begin position="365"/>
        <end position="445"/>
    </location>
</feature>
<dbReference type="OrthoDB" id="9765468at2"/>
<dbReference type="EMBL" id="WBMT01000030">
    <property type="protein sequence ID" value="KAB2340435.1"/>
    <property type="molecule type" value="Genomic_DNA"/>
</dbReference>
<dbReference type="InterPro" id="IPR036637">
    <property type="entry name" value="Phosphohistidine_dom_sf"/>
</dbReference>
<keyword evidence="16" id="KW-0670">Pyruvate</keyword>
<feature type="binding site" evidence="11">
    <location>
        <position position="558"/>
    </location>
    <ligand>
        <name>substrate</name>
    </ligand>
</feature>
<evidence type="ECO:0000256" key="10">
    <source>
        <dbReference type="PIRSR" id="PIRSR000853-1"/>
    </source>
</evidence>
<evidence type="ECO:0000256" key="5">
    <source>
        <dbReference type="ARBA" id="ARBA00022679"/>
    </source>
</evidence>
<dbReference type="Proteomes" id="UP000468735">
    <property type="component" value="Unassembled WGS sequence"/>
</dbReference>
<evidence type="ECO:0000256" key="3">
    <source>
        <dbReference type="ARBA" id="ARBA00011994"/>
    </source>
</evidence>
<evidence type="ECO:0000256" key="12">
    <source>
        <dbReference type="PIRSR" id="PIRSR000853-3"/>
    </source>
</evidence>
<evidence type="ECO:0000313" key="17">
    <source>
        <dbReference type="Proteomes" id="UP000468735"/>
    </source>
</evidence>
<dbReference type="SUPFAM" id="SSF56059">
    <property type="entry name" value="Glutathione synthetase ATP-binding domain-like"/>
    <property type="match status" value="1"/>
</dbReference>
<dbReference type="GO" id="GO:0016301">
    <property type="term" value="F:kinase activity"/>
    <property type="evidence" value="ECO:0007669"/>
    <property type="project" value="UniProtKB-KW"/>
</dbReference>
<dbReference type="InterPro" id="IPR008279">
    <property type="entry name" value="PEP-util_enz_mobile_dom"/>
</dbReference>
<feature type="binding site" evidence="11">
    <location>
        <position position="702"/>
    </location>
    <ligand>
        <name>substrate</name>
    </ligand>
</feature>
<evidence type="ECO:0000256" key="2">
    <source>
        <dbReference type="ARBA" id="ARBA00007837"/>
    </source>
</evidence>
<dbReference type="Gene3D" id="3.20.20.60">
    <property type="entry name" value="Phosphoenolpyruvate-binding domains"/>
    <property type="match status" value="1"/>
</dbReference>
<comment type="similarity">
    <text evidence="2">Belongs to the PEP-utilizing enzyme family.</text>
</comment>
<dbReference type="InterPro" id="IPR010121">
    <property type="entry name" value="Pyruvate_phosphate_dikinase"/>
</dbReference>
<feature type="domain" description="PEP-utilising enzyme C-terminal" evidence="15">
    <location>
        <begin position="463"/>
        <end position="804"/>
    </location>
</feature>
<dbReference type="InterPro" id="IPR000121">
    <property type="entry name" value="PEP_util_C"/>
</dbReference>
<evidence type="ECO:0000256" key="6">
    <source>
        <dbReference type="ARBA" id="ARBA00022723"/>
    </source>
</evidence>
<feature type="active site" description="Tele-phosphohistidine intermediate" evidence="10">
    <location>
        <position position="397"/>
    </location>
</feature>
<comment type="caution">
    <text evidence="16">The sequence shown here is derived from an EMBL/GenBank/DDBJ whole genome shotgun (WGS) entry which is preliminary data.</text>
</comment>
<evidence type="ECO:0000256" key="4">
    <source>
        <dbReference type="ARBA" id="ARBA00020138"/>
    </source>
</evidence>
<evidence type="ECO:0000256" key="11">
    <source>
        <dbReference type="PIRSR" id="PIRSR000853-2"/>
    </source>
</evidence>
<gene>
    <name evidence="16" type="ORF">F8566_45220</name>
</gene>
<feature type="active site" description="Proton donor" evidence="10">
    <location>
        <position position="765"/>
    </location>
</feature>
<evidence type="ECO:0000256" key="9">
    <source>
        <dbReference type="ARBA" id="ARBA00032883"/>
    </source>
</evidence>
<reference evidence="16 17" key="1">
    <citation type="submission" date="2019-09" db="EMBL/GenBank/DDBJ databases">
        <title>Actinomadura physcomitrii sp. nov., a novel actinomycete isolated from moss [Physcomitrium sphaericum (Ludw) Fuernr].</title>
        <authorList>
            <person name="Zhuang X."/>
            <person name="Liu C."/>
        </authorList>
    </citation>
    <scope>NUCLEOTIDE SEQUENCE [LARGE SCALE GENOMIC DNA]</scope>
    <source>
        <strain evidence="16 17">HMC1</strain>
    </source>
</reference>
<sequence>MDELISLGLPTVAGLTVPVADAESLTDPDLAMAAVELLQQLAGRRLAHGERPMLVRLTASAPVPVAGLPPDLPVVGLAPHNRDAVMKVIARDRVLHEVWGTMLRSIGEHGLGVAGAAMDDLMFDVTDPCEQVPALLELIAAEAQAPFPDDPAGQLAVAARAMLARWQTPRAKRARRTQKLPADLPLALHVQALVLGPWDLSGFGTATSRDPETGAFRPTGTFYRGVRRSAPRPPRPEDLSAVPGGAGLLESALLTLEQHFAAPAALDFELRDGELALLSARPERAAGLAAVRLAVDLVNAGARAERAAVRQVRPADVQELLHPQLRLTGTETELVRGLPASAGAACGEMVLSSDAAVSRAAEGVPVVLVATETTPADLPGLLASAGVITAAGGLASHAAVVARGVGVPAVCGAGGLRIDAASGTATAGDRTLCEGDMVALDGRTGAVYTGQVEISAARPPRELETVLGWADTLRKLGVRANADTGRDARTAVELGAEGIGLCRTEHQFLGERLPLIRRVILAADPEAERRALDALAEAQREDFRELLRGTGSRPVTVRLLDAPMHEFLPAPGRAGDAEAEERAEELREANPMLGVRGVRLALLHDRLYPAQAEALFGAWLDVRAEGVEPELEVMIPLVSLPEELTAAARQVRAAAEAVAARAGIDVSAVPYRIGSMVETPRAALLAGELARTAQFLSFGTNDLTQLTYGFSRDDVERRVLEPYVAGGLLAASPFERLDADGVGALIEIAVQRARAVRPDIKLGLCGEHGGDPASIELCDRLGLDYVSCSPGRVPVARLAAAQATCAAQEGRTP</sequence>
<protein>
    <recommendedName>
        <fullName evidence="4">Pyruvate, phosphate dikinase</fullName>
        <ecNumber evidence="3">2.7.9.1</ecNumber>
    </recommendedName>
    <alternativeName>
        <fullName evidence="9">Pyruvate, orthophosphate dikinase</fullName>
    </alternativeName>
</protein>
<dbReference type="Pfam" id="PF00391">
    <property type="entry name" value="PEP-utilizers"/>
    <property type="match status" value="1"/>
</dbReference>
<feature type="binding site" evidence="12">
    <location>
        <position position="678"/>
    </location>
    <ligand>
        <name>Mg(2+)</name>
        <dbReference type="ChEBI" id="CHEBI:18420"/>
    </ligand>
</feature>
<dbReference type="InterPro" id="IPR040442">
    <property type="entry name" value="Pyrv_kinase-like_dom_sf"/>
</dbReference>
<evidence type="ECO:0000256" key="7">
    <source>
        <dbReference type="ARBA" id="ARBA00022777"/>
    </source>
</evidence>
<dbReference type="Gene3D" id="1.10.189.10">
    <property type="entry name" value="Pyruvate Phosphate Dikinase, domain 2"/>
    <property type="match status" value="1"/>
</dbReference>
<feature type="binding site" evidence="11">
    <location>
        <position position="701"/>
    </location>
    <ligand>
        <name>substrate</name>
    </ligand>
</feature>
<organism evidence="16 17">
    <name type="scientific">Actinomadura rudentiformis</name>
    <dbReference type="NCBI Taxonomy" id="359158"/>
    <lineage>
        <taxon>Bacteria</taxon>
        <taxon>Bacillati</taxon>
        <taxon>Actinomycetota</taxon>
        <taxon>Actinomycetes</taxon>
        <taxon>Streptosporangiales</taxon>
        <taxon>Thermomonosporaceae</taxon>
        <taxon>Actinomadura</taxon>
    </lineage>
</organism>
<dbReference type="SUPFAM" id="SSF51621">
    <property type="entry name" value="Phosphoenolpyruvate/pyruvate domain"/>
    <property type="match status" value="1"/>
</dbReference>
<name>A0A6H9YI12_9ACTN</name>
<dbReference type="Pfam" id="PF02896">
    <property type="entry name" value="PEP-utilizers_C"/>
    <property type="match status" value="1"/>
</dbReference>
<accession>A0A6H9YI12</accession>
<keyword evidence="8 12" id="KW-0460">Magnesium</keyword>
<evidence type="ECO:0000256" key="13">
    <source>
        <dbReference type="SAM" id="MobiDB-lite"/>
    </source>
</evidence>
<dbReference type="GO" id="GO:0046872">
    <property type="term" value="F:metal ion binding"/>
    <property type="evidence" value="ECO:0007669"/>
    <property type="project" value="UniProtKB-KW"/>
</dbReference>